<keyword evidence="5" id="KW-1185">Reference proteome</keyword>
<evidence type="ECO:0000256" key="2">
    <source>
        <dbReference type="SAM" id="SignalP"/>
    </source>
</evidence>
<evidence type="ECO:0000313" key="5">
    <source>
        <dbReference type="Proteomes" id="UP001432027"/>
    </source>
</evidence>
<feature type="signal peptide" evidence="2">
    <location>
        <begin position="1"/>
        <end position="22"/>
    </location>
</feature>
<feature type="non-terminal residue" evidence="4">
    <location>
        <position position="1"/>
    </location>
</feature>
<organism evidence="4 5">
    <name type="scientific">Pristionchus entomophagus</name>
    <dbReference type="NCBI Taxonomy" id="358040"/>
    <lineage>
        <taxon>Eukaryota</taxon>
        <taxon>Metazoa</taxon>
        <taxon>Ecdysozoa</taxon>
        <taxon>Nematoda</taxon>
        <taxon>Chromadorea</taxon>
        <taxon>Rhabditida</taxon>
        <taxon>Rhabditina</taxon>
        <taxon>Diplogasteromorpha</taxon>
        <taxon>Diplogasteroidea</taxon>
        <taxon>Neodiplogasteridae</taxon>
        <taxon>Pristionchus</taxon>
    </lineage>
</organism>
<evidence type="ECO:0000256" key="1">
    <source>
        <dbReference type="PROSITE-ProRule" id="PRU01005"/>
    </source>
</evidence>
<feature type="non-terminal residue" evidence="4">
    <location>
        <position position="169"/>
    </location>
</feature>
<accession>A0AAV5TUY9</accession>
<dbReference type="AlphaFoldDB" id="A0AAV5TUY9"/>
<proteinExistence type="predicted"/>
<feature type="domain" description="ShKT" evidence="3">
    <location>
        <begin position="24"/>
        <end position="62"/>
    </location>
</feature>
<comment type="caution">
    <text evidence="1">Lacks conserved residue(s) required for the propagation of feature annotation.</text>
</comment>
<evidence type="ECO:0000313" key="4">
    <source>
        <dbReference type="EMBL" id="GMS98076.1"/>
    </source>
</evidence>
<dbReference type="PANTHER" id="PTHR46707:SF1">
    <property type="entry name" value="COEXPRESSED WITH POLYCYSTINS-RELATED"/>
    <property type="match status" value="1"/>
</dbReference>
<comment type="caution">
    <text evidence="4">The sequence shown here is derived from an EMBL/GenBank/DDBJ whole genome shotgun (WGS) entry which is preliminary data.</text>
</comment>
<dbReference type="Pfam" id="PF01549">
    <property type="entry name" value="ShK"/>
    <property type="match status" value="2"/>
</dbReference>
<dbReference type="Gene3D" id="1.10.10.1940">
    <property type="match status" value="1"/>
</dbReference>
<dbReference type="SMART" id="SM00254">
    <property type="entry name" value="ShKT"/>
    <property type="match status" value="2"/>
</dbReference>
<dbReference type="PANTHER" id="PTHR46707">
    <property type="entry name" value="PROTEIN CBG07468"/>
    <property type="match status" value="1"/>
</dbReference>
<dbReference type="Proteomes" id="UP001432027">
    <property type="component" value="Unassembled WGS sequence"/>
</dbReference>
<protein>
    <recommendedName>
        <fullName evidence="3">ShKT domain-containing protein</fullName>
    </recommendedName>
</protein>
<reference evidence="4" key="1">
    <citation type="submission" date="2023-10" db="EMBL/GenBank/DDBJ databases">
        <title>Genome assembly of Pristionchus species.</title>
        <authorList>
            <person name="Yoshida K."/>
            <person name="Sommer R.J."/>
        </authorList>
    </citation>
    <scope>NUCLEOTIDE SEQUENCE</scope>
    <source>
        <strain evidence="4">RS0144</strain>
    </source>
</reference>
<sequence length="169" mass="18117">IYSMHFLLATVSLLAVVSGVASQCTGRDSSNCATFTRNGFCTNARNTLDVRKRFCGVACGFCNKPTNLLKPNTFSRCGLCNRQGTEIGPRGGPNNNGRCVDANNNCRVWAVTRNFCVRPDVSNAFKLEVCCRTCRPIIRALTTSTRVTAAPTEAPTAAATTEIATDAPT</sequence>
<dbReference type="InterPro" id="IPR003582">
    <property type="entry name" value="ShKT_dom"/>
</dbReference>
<dbReference type="PROSITE" id="PS51670">
    <property type="entry name" value="SHKT"/>
    <property type="match status" value="1"/>
</dbReference>
<dbReference type="EMBL" id="BTSX01000005">
    <property type="protein sequence ID" value="GMS98076.1"/>
    <property type="molecule type" value="Genomic_DNA"/>
</dbReference>
<keyword evidence="2" id="KW-0732">Signal</keyword>
<gene>
    <name evidence="4" type="ORF">PENTCL1PPCAC_20251</name>
</gene>
<evidence type="ECO:0000259" key="3">
    <source>
        <dbReference type="PROSITE" id="PS51670"/>
    </source>
</evidence>
<feature type="chain" id="PRO_5043686180" description="ShKT domain-containing protein" evidence="2">
    <location>
        <begin position="23"/>
        <end position="169"/>
    </location>
</feature>
<name>A0AAV5TUY9_9BILA</name>